<dbReference type="EMBL" id="JAVDRL010000004">
    <property type="protein sequence ID" value="MDR6530960.1"/>
    <property type="molecule type" value="Genomic_DNA"/>
</dbReference>
<reference evidence="3 4" key="1">
    <citation type="submission" date="2023-07" db="EMBL/GenBank/DDBJ databases">
        <title>Sorghum-associated microbial communities from plants grown in Nebraska, USA.</title>
        <authorList>
            <person name="Schachtman D."/>
        </authorList>
    </citation>
    <scope>NUCLEOTIDE SEQUENCE [LARGE SCALE GENOMIC DNA]</scope>
    <source>
        <strain evidence="3 4">DS2154</strain>
    </source>
</reference>
<keyword evidence="1" id="KW-0812">Transmembrane</keyword>
<evidence type="ECO:0000313" key="4">
    <source>
        <dbReference type="Proteomes" id="UP001262754"/>
    </source>
</evidence>
<dbReference type="Pfam" id="PF14317">
    <property type="entry name" value="YcxB"/>
    <property type="match status" value="1"/>
</dbReference>
<dbReference type="InterPro" id="IPR025588">
    <property type="entry name" value="YcxB-like_C"/>
</dbReference>
<evidence type="ECO:0000259" key="2">
    <source>
        <dbReference type="Pfam" id="PF14317"/>
    </source>
</evidence>
<gene>
    <name evidence="3" type="ORF">J2800_001699</name>
</gene>
<proteinExistence type="predicted"/>
<evidence type="ECO:0000256" key="1">
    <source>
        <dbReference type="SAM" id="Phobius"/>
    </source>
</evidence>
<accession>A0ABU1MXQ2</accession>
<keyword evidence="1" id="KW-0472">Membrane</keyword>
<keyword evidence="1" id="KW-1133">Transmembrane helix</keyword>
<name>A0ABU1MXQ2_9CAUL</name>
<evidence type="ECO:0000313" key="3">
    <source>
        <dbReference type="EMBL" id="MDR6530960.1"/>
    </source>
</evidence>
<dbReference type="RefSeq" id="WP_163228327.1">
    <property type="nucleotide sequence ID" value="NZ_BMLD01000003.1"/>
</dbReference>
<keyword evidence="4" id="KW-1185">Reference proteome</keyword>
<feature type="domain" description="YcxB-like C-terminal" evidence="2">
    <location>
        <begin position="100"/>
        <end position="157"/>
    </location>
</feature>
<feature type="transmembrane region" description="Helical" evidence="1">
    <location>
        <begin position="29"/>
        <end position="49"/>
    </location>
</feature>
<organism evidence="3 4">
    <name type="scientific">Caulobacter rhizosphaerae</name>
    <dbReference type="NCBI Taxonomy" id="2010972"/>
    <lineage>
        <taxon>Bacteria</taxon>
        <taxon>Pseudomonadati</taxon>
        <taxon>Pseudomonadota</taxon>
        <taxon>Alphaproteobacteria</taxon>
        <taxon>Caulobacterales</taxon>
        <taxon>Caulobacteraceae</taxon>
        <taxon>Caulobacter</taxon>
    </lineage>
</organism>
<dbReference type="Proteomes" id="UP001262754">
    <property type="component" value="Unassembled WGS sequence"/>
</dbReference>
<protein>
    <recommendedName>
        <fullName evidence="2">YcxB-like C-terminal domain-containing protein</fullName>
    </recommendedName>
</protein>
<sequence>MEIAGEIGIFENQKACGPLRKHLFGAKRYAQWWFVGAMLAGDILVSTLMDMAVPGYGWFAMMLFTAVALFFWIRYARTLGPKAWMARGVPAVSPITYRIEEAGLVLDSQTSMTRVAWSGMSQIAPGHEAWLFIGPGQAWFLPTRFFADRQQERAFLAACFDKLGPEAKARSAEVAALVATEAGPWGVARP</sequence>
<comment type="caution">
    <text evidence="3">The sequence shown here is derived from an EMBL/GenBank/DDBJ whole genome shotgun (WGS) entry which is preliminary data.</text>
</comment>
<feature type="transmembrane region" description="Helical" evidence="1">
    <location>
        <begin position="55"/>
        <end position="75"/>
    </location>
</feature>